<keyword evidence="4" id="KW-0804">Transcription</keyword>
<keyword evidence="9" id="KW-1185">Reference proteome</keyword>
<evidence type="ECO:0000259" key="7">
    <source>
        <dbReference type="PROSITE" id="PS50048"/>
    </source>
</evidence>
<dbReference type="Gene3D" id="4.10.240.10">
    <property type="entry name" value="Zn(2)-C6 fungal-type DNA-binding domain"/>
    <property type="match status" value="1"/>
</dbReference>
<dbReference type="Pfam" id="PF04082">
    <property type="entry name" value="Fungal_trans"/>
    <property type="match status" value="1"/>
</dbReference>
<dbReference type="SMART" id="SM00906">
    <property type="entry name" value="Fungal_trans"/>
    <property type="match status" value="1"/>
</dbReference>
<feature type="transmembrane region" description="Helical" evidence="6">
    <location>
        <begin position="383"/>
        <end position="402"/>
    </location>
</feature>
<evidence type="ECO:0000256" key="5">
    <source>
        <dbReference type="ARBA" id="ARBA00023242"/>
    </source>
</evidence>
<dbReference type="SUPFAM" id="SSF57701">
    <property type="entry name" value="Zn2/Cys6 DNA-binding domain"/>
    <property type="match status" value="1"/>
</dbReference>
<feature type="transmembrane region" description="Helical" evidence="6">
    <location>
        <begin position="269"/>
        <end position="291"/>
    </location>
</feature>
<dbReference type="CDD" id="cd00067">
    <property type="entry name" value="GAL4"/>
    <property type="match status" value="1"/>
</dbReference>
<dbReference type="Proteomes" id="UP001583186">
    <property type="component" value="Unassembled WGS sequence"/>
</dbReference>
<dbReference type="Pfam" id="PF00172">
    <property type="entry name" value="Zn_clus"/>
    <property type="match status" value="1"/>
</dbReference>
<keyword evidence="5" id="KW-0539">Nucleus</keyword>
<accession>A0ABR3YIR4</accession>
<gene>
    <name evidence="8" type="ORF">Sste5346_010296</name>
</gene>
<evidence type="ECO:0000256" key="3">
    <source>
        <dbReference type="ARBA" id="ARBA00023125"/>
    </source>
</evidence>
<comment type="caution">
    <text evidence="8">The sequence shown here is derived from an EMBL/GenBank/DDBJ whole genome shotgun (WGS) entry which is preliminary data.</text>
</comment>
<protein>
    <recommendedName>
        <fullName evidence="7">Zn(2)-C6 fungal-type domain-containing protein</fullName>
    </recommendedName>
</protein>
<dbReference type="CDD" id="cd12148">
    <property type="entry name" value="fungal_TF_MHR"/>
    <property type="match status" value="1"/>
</dbReference>
<evidence type="ECO:0000256" key="2">
    <source>
        <dbReference type="ARBA" id="ARBA00023015"/>
    </source>
</evidence>
<evidence type="ECO:0000256" key="1">
    <source>
        <dbReference type="ARBA" id="ARBA00022723"/>
    </source>
</evidence>
<dbReference type="PROSITE" id="PS50048">
    <property type="entry name" value="ZN2_CY6_FUNGAL_2"/>
    <property type="match status" value="1"/>
</dbReference>
<keyword evidence="6" id="KW-1133">Transmembrane helix</keyword>
<dbReference type="PANTHER" id="PTHR47424">
    <property type="entry name" value="REGULATORY PROTEIN GAL4"/>
    <property type="match status" value="1"/>
</dbReference>
<evidence type="ECO:0000313" key="8">
    <source>
        <dbReference type="EMBL" id="KAL1887314.1"/>
    </source>
</evidence>
<evidence type="ECO:0000256" key="6">
    <source>
        <dbReference type="SAM" id="Phobius"/>
    </source>
</evidence>
<keyword evidence="3" id="KW-0238">DNA-binding</keyword>
<dbReference type="EMBL" id="JAWCUI010000128">
    <property type="protein sequence ID" value="KAL1887314.1"/>
    <property type="molecule type" value="Genomic_DNA"/>
</dbReference>
<dbReference type="PROSITE" id="PS00463">
    <property type="entry name" value="ZN2_CY6_FUNGAL_1"/>
    <property type="match status" value="1"/>
</dbReference>
<dbReference type="SMART" id="SM00066">
    <property type="entry name" value="GAL4"/>
    <property type="match status" value="1"/>
</dbReference>
<keyword evidence="6" id="KW-0472">Membrane</keyword>
<dbReference type="InterPro" id="IPR036864">
    <property type="entry name" value="Zn2-C6_fun-type_DNA-bd_sf"/>
</dbReference>
<organism evidence="8 9">
    <name type="scientific">Sporothrix stenoceras</name>
    <dbReference type="NCBI Taxonomy" id="5173"/>
    <lineage>
        <taxon>Eukaryota</taxon>
        <taxon>Fungi</taxon>
        <taxon>Dikarya</taxon>
        <taxon>Ascomycota</taxon>
        <taxon>Pezizomycotina</taxon>
        <taxon>Sordariomycetes</taxon>
        <taxon>Sordariomycetidae</taxon>
        <taxon>Ophiostomatales</taxon>
        <taxon>Ophiostomataceae</taxon>
        <taxon>Sporothrix</taxon>
    </lineage>
</organism>
<feature type="domain" description="Zn(2)-C6 fungal-type" evidence="7">
    <location>
        <begin position="6"/>
        <end position="35"/>
    </location>
</feature>
<dbReference type="PANTHER" id="PTHR47424:SF3">
    <property type="entry name" value="REGULATORY PROTEIN GAL4"/>
    <property type="match status" value="1"/>
</dbReference>
<evidence type="ECO:0000256" key="4">
    <source>
        <dbReference type="ARBA" id="ARBA00023163"/>
    </source>
</evidence>
<dbReference type="InterPro" id="IPR001138">
    <property type="entry name" value="Zn2Cys6_DnaBD"/>
</dbReference>
<keyword evidence="6" id="KW-0812">Transmembrane</keyword>
<proteinExistence type="predicted"/>
<keyword evidence="2" id="KW-0805">Transcription regulation</keyword>
<dbReference type="InterPro" id="IPR007219">
    <property type="entry name" value="XnlR_reg_dom"/>
</dbReference>
<name>A0ABR3YIR4_9PEZI</name>
<sequence>MRKFFACDECKRRKIRCSGGDRCANCDRDAKACRYSSPSQRLVALQRRLQESEHVRRRMEQAWAVYLPGVNLADGLRNLPKHKAAHDADETDFTDYVPQPHRHANSNHDHDKDRRSTTTITTVTAVDNDTTEPQTPLPPTEHLDADDLDFDESEDPERAIDGMAFLTAGPHKSGYTGPQSGIAALKFMQSLPPYLPVTYNPENTSPSNTSPLIDDDVPDVATHTAAARARYIDDYFELYHPAYPILHEGTFRARVAGALAKPRDGSWPLLYYAVLAIGAFVSGGGAAAAGADPNTHNTGKDDDLSFFREARRHLGMAVLEKGSLGYVQALTLLANYLQKRNKPNTGFILIGTAFSMAVAIGLHREFGMPRTSPFTMELRRRTWWTLYVFLSGAQLALGRPAVSYSEFEVSVRLPANLDDAELAVDMDQLPPEQVGRPTVASCLIEQVRLARLANAAHAELAVHRRPPAATVARLEERIRVWRSNCPAFFLEDEHSVLEPRLEYPKRVLVWRGLNLRIVLNRPFLFEAIASGAQLPLVNGNENPVYSCLMAADECAASICAFLRSCHVVYRGFAWYTTAWLMTASFVQATCLIYMPGHILATGWRSSLQEAVECFRRLGASVDIALRARDILQNVLNHASDTAMQPLSTSTSIDTSAPTDAHTLARLSFEGGFQSGFQGGFHTGFQDNFSWLAQSHAQSERHGQGHDHADGEFLGPSAVGGFVYGNGFDLL</sequence>
<keyword evidence="1" id="KW-0479">Metal-binding</keyword>
<feature type="transmembrane region" description="Helical" evidence="6">
    <location>
        <begin position="345"/>
        <end position="362"/>
    </location>
</feature>
<evidence type="ECO:0000313" key="9">
    <source>
        <dbReference type="Proteomes" id="UP001583186"/>
    </source>
</evidence>
<reference evidence="8 9" key="1">
    <citation type="journal article" date="2024" name="IMA Fungus">
        <title>IMA Genome - F19 : A genome assembly and annotation guide to empower mycologists, including annotated draft genome sequences of Ceratocystis pirilliformis, Diaporthe australafricana, Fusarium ophioides, Paecilomyces lecythidis, and Sporothrix stenoceras.</title>
        <authorList>
            <person name="Aylward J."/>
            <person name="Wilson A.M."/>
            <person name="Visagie C.M."/>
            <person name="Spraker J."/>
            <person name="Barnes I."/>
            <person name="Buitendag C."/>
            <person name="Ceriani C."/>
            <person name="Del Mar Angel L."/>
            <person name="du Plessis D."/>
            <person name="Fuchs T."/>
            <person name="Gasser K."/>
            <person name="Kramer D."/>
            <person name="Li W."/>
            <person name="Munsamy K."/>
            <person name="Piso A."/>
            <person name="Price J.L."/>
            <person name="Sonnekus B."/>
            <person name="Thomas C."/>
            <person name="van der Nest A."/>
            <person name="van Dijk A."/>
            <person name="van Heerden A."/>
            <person name="van Vuuren N."/>
            <person name="Yilmaz N."/>
            <person name="Duong T.A."/>
            <person name="van der Merwe N.A."/>
            <person name="Wingfield M.J."/>
            <person name="Wingfield B.D."/>
        </authorList>
    </citation>
    <scope>NUCLEOTIDE SEQUENCE [LARGE SCALE GENOMIC DNA]</scope>
    <source>
        <strain evidence="8 9">CMW 5346</strain>
    </source>
</reference>
<dbReference type="InterPro" id="IPR051127">
    <property type="entry name" value="Fungal_SecMet_Regulators"/>
</dbReference>